<sequence length="360" mass="42028">MFFWGQVKISNNIQPSSLAKSDENALYFVDFWATWCGPCVHASKYLESLQMQFPNNFYIVSLTQESPEVVKKFMAKHNMRLAVAIDYEGDTFLKHNVRSLPYGILFNADGKKLWEGHAADLKNYNVGGYLARNKKTVSVSSFFKLQEYKKEVAVPKEEEEAIKKNFVFNEDKAIEFESSDVQVIDKGDFVEFRGSLQDIISYNLKSYKGQVKIPAELNKYYSMRFRKDTKVFFNKEKYILRALKLRKKDEEHEGDVIVLTVDSPKFWDTNQIDWGVNNPQFLIGDSEIKADNVSLNEIVYKLSGLLETPIIFNEKSNDEDLHDWHIHYKYFEFMSSNLDDYGIKVEKKVEKIPQYVYTAR</sequence>
<proteinExistence type="predicted"/>
<dbReference type="InterPro" id="IPR036249">
    <property type="entry name" value="Thioredoxin-like_sf"/>
</dbReference>
<dbReference type="InterPro" id="IPR013740">
    <property type="entry name" value="Redoxin"/>
</dbReference>
<comment type="caution">
    <text evidence="2">The sequence shown here is derived from an EMBL/GenBank/DDBJ whole genome shotgun (WGS) entry which is preliminary data.</text>
</comment>
<evidence type="ECO:0000259" key="1">
    <source>
        <dbReference type="Pfam" id="PF08534"/>
    </source>
</evidence>
<evidence type="ECO:0000313" key="3">
    <source>
        <dbReference type="Proteomes" id="UP001501496"/>
    </source>
</evidence>
<dbReference type="Gene3D" id="3.40.30.10">
    <property type="entry name" value="Glutaredoxin"/>
    <property type="match status" value="1"/>
</dbReference>
<dbReference type="SUPFAM" id="SSF52833">
    <property type="entry name" value="Thioredoxin-like"/>
    <property type="match status" value="1"/>
</dbReference>
<dbReference type="InterPro" id="IPR050553">
    <property type="entry name" value="Thioredoxin_ResA/DsbE_sf"/>
</dbReference>
<name>A0ABP8BZE1_9FLAO</name>
<protein>
    <recommendedName>
        <fullName evidence="1">Redoxin domain-containing protein</fullName>
    </recommendedName>
</protein>
<dbReference type="PANTHER" id="PTHR42852">
    <property type="entry name" value="THIOL:DISULFIDE INTERCHANGE PROTEIN DSBE"/>
    <property type="match status" value="1"/>
</dbReference>
<dbReference type="PANTHER" id="PTHR42852:SF13">
    <property type="entry name" value="PROTEIN DIPZ"/>
    <property type="match status" value="1"/>
</dbReference>
<keyword evidence="3" id="KW-1185">Reference proteome</keyword>
<dbReference type="EMBL" id="BAABCA010000001">
    <property type="protein sequence ID" value="GAA4230383.1"/>
    <property type="molecule type" value="Genomic_DNA"/>
</dbReference>
<evidence type="ECO:0000313" key="2">
    <source>
        <dbReference type="EMBL" id="GAA4230383.1"/>
    </source>
</evidence>
<dbReference type="Proteomes" id="UP001501496">
    <property type="component" value="Unassembled WGS sequence"/>
</dbReference>
<feature type="domain" description="Redoxin" evidence="1">
    <location>
        <begin position="15"/>
        <end position="111"/>
    </location>
</feature>
<accession>A0ABP8BZE1</accession>
<organism evidence="2 3">
    <name type="scientific">Postechiella marina</name>
    <dbReference type="NCBI Taxonomy" id="943941"/>
    <lineage>
        <taxon>Bacteria</taxon>
        <taxon>Pseudomonadati</taxon>
        <taxon>Bacteroidota</taxon>
        <taxon>Flavobacteriia</taxon>
        <taxon>Flavobacteriales</taxon>
        <taxon>Flavobacteriaceae</taxon>
        <taxon>Postechiella</taxon>
    </lineage>
</organism>
<dbReference type="CDD" id="cd02966">
    <property type="entry name" value="TlpA_like_family"/>
    <property type="match status" value="1"/>
</dbReference>
<gene>
    <name evidence="2" type="ORF">GCM10022291_00380</name>
</gene>
<reference evidence="3" key="1">
    <citation type="journal article" date="2019" name="Int. J. Syst. Evol. Microbiol.">
        <title>The Global Catalogue of Microorganisms (GCM) 10K type strain sequencing project: providing services to taxonomists for standard genome sequencing and annotation.</title>
        <authorList>
            <consortium name="The Broad Institute Genomics Platform"/>
            <consortium name="The Broad Institute Genome Sequencing Center for Infectious Disease"/>
            <person name="Wu L."/>
            <person name="Ma J."/>
        </authorList>
    </citation>
    <scope>NUCLEOTIDE SEQUENCE [LARGE SCALE GENOMIC DNA]</scope>
    <source>
        <strain evidence="3">JCM 17630</strain>
    </source>
</reference>
<dbReference type="Pfam" id="PF08534">
    <property type="entry name" value="Redoxin"/>
    <property type="match status" value="1"/>
</dbReference>